<comment type="caution">
    <text evidence="1">The sequence shown here is derived from an EMBL/GenBank/DDBJ whole genome shotgun (WGS) entry which is preliminary data.</text>
</comment>
<evidence type="ECO:0000313" key="2">
    <source>
        <dbReference type="Proteomes" id="UP000005709"/>
    </source>
</evidence>
<dbReference type="AlphaFoldDB" id="C8PIN3"/>
<proteinExistence type="predicted"/>
<dbReference type="EMBL" id="ACYG01000027">
    <property type="protein sequence ID" value="EEV17398.1"/>
    <property type="molecule type" value="Genomic_DNA"/>
</dbReference>
<name>C8PIN3_9BACT</name>
<keyword evidence="2" id="KW-1185">Reference proteome</keyword>
<protein>
    <submittedName>
        <fullName evidence="1">Uncharacterized protein</fullName>
    </submittedName>
</protein>
<sequence length="46" mass="5417">MSKIDELHKEYLRQRDELIAKMFMEEDAKAALSREKRGLQGMILPP</sequence>
<dbReference type="RefSeq" id="WP_005872544.1">
    <property type="nucleotide sequence ID" value="NZ_ACYG01000027.1"/>
</dbReference>
<organism evidence="1 2">
    <name type="scientific">Campylobacter gracilis RM3268</name>
    <dbReference type="NCBI Taxonomy" id="553220"/>
    <lineage>
        <taxon>Bacteria</taxon>
        <taxon>Pseudomonadati</taxon>
        <taxon>Campylobacterota</taxon>
        <taxon>Epsilonproteobacteria</taxon>
        <taxon>Campylobacterales</taxon>
        <taxon>Campylobacteraceae</taxon>
        <taxon>Campylobacter</taxon>
    </lineage>
</organism>
<dbReference type="OrthoDB" id="9973562at2"/>
<dbReference type="Proteomes" id="UP000005709">
    <property type="component" value="Unassembled WGS sequence"/>
</dbReference>
<evidence type="ECO:0000313" key="1">
    <source>
        <dbReference type="EMBL" id="EEV17398.1"/>
    </source>
</evidence>
<reference evidence="1 2" key="1">
    <citation type="submission" date="2009-07" db="EMBL/GenBank/DDBJ databases">
        <authorList>
            <person name="Madupu R."/>
            <person name="Sebastian Y."/>
            <person name="Durkin A.S."/>
            <person name="Torralba M."/>
            <person name="Methe B."/>
            <person name="Sutton G.G."/>
            <person name="Strausberg R.L."/>
            <person name="Nelson K.E."/>
        </authorList>
    </citation>
    <scope>NUCLEOTIDE SEQUENCE [LARGE SCALE GENOMIC DNA]</scope>
    <source>
        <strain evidence="1 2">RM3268</strain>
    </source>
</reference>
<accession>C8PIN3</accession>
<gene>
    <name evidence="1" type="ORF">CAMGR0001_1694</name>
</gene>